<evidence type="ECO:0000313" key="3">
    <source>
        <dbReference type="Proteomes" id="UP000002630"/>
    </source>
</evidence>
<dbReference type="SUPFAM" id="SSF140860">
    <property type="entry name" value="Pseudo ankyrin repeat-like"/>
    <property type="match status" value="1"/>
</dbReference>
<accession>D7G2P3</accession>
<proteinExistence type="predicted"/>
<feature type="compositionally biased region" description="Gly residues" evidence="1">
    <location>
        <begin position="34"/>
        <end position="45"/>
    </location>
</feature>
<keyword evidence="3" id="KW-1185">Reference proteome</keyword>
<dbReference type="EMBL" id="FN649748">
    <property type="protein sequence ID" value="CBJ26868.1"/>
    <property type="molecule type" value="Genomic_DNA"/>
</dbReference>
<dbReference type="InParanoid" id="D7G2P3"/>
<dbReference type="AlphaFoldDB" id="D7G2P3"/>
<dbReference type="Proteomes" id="UP000002630">
    <property type="component" value="Linkage Group LG23"/>
</dbReference>
<reference evidence="2 3" key="1">
    <citation type="journal article" date="2010" name="Nature">
        <title>The Ectocarpus genome and the independent evolution of multicellularity in brown algae.</title>
        <authorList>
            <person name="Cock J.M."/>
            <person name="Sterck L."/>
            <person name="Rouze P."/>
            <person name="Scornet D."/>
            <person name="Allen A.E."/>
            <person name="Amoutzias G."/>
            <person name="Anthouard V."/>
            <person name="Artiguenave F."/>
            <person name="Aury J.M."/>
            <person name="Badger J.H."/>
            <person name="Beszteri B."/>
            <person name="Billiau K."/>
            <person name="Bonnet E."/>
            <person name="Bothwell J.H."/>
            <person name="Bowler C."/>
            <person name="Boyen C."/>
            <person name="Brownlee C."/>
            <person name="Carrano C.J."/>
            <person name="Charrier B."/>
            <person name="Cho G.Y."/>
            <person name="Coelho S.M."/>
            <person name="Collen J."/>
            <person name="Corre E."/>
            <person name="Da Silva C."/>
            <person name="Delage L."/>
            <person name="Delaroque N."/>
            <person name="Dittami S.M."/>
            <person name="Doulbeau S."/>
            <person name="Elias M."/>
            <person name="Farnham G."/>
            <person name="Gachon C.M."/>
            <person name="Gschloessl B."/>
            <person name="Heesch S."/>
            <person name="Jabbari K."/>
            <person name="Jubin C."/>
            <person name="Kawai H."/>
            <person name="Kimura K."/>
            <person name="Kloareg B."/>
            <person name="Kupper F.C."/>
            <person name="Lang D."/>
            <person name="Le Bail A."/>
            <person name="Leblanc C."/>
            <person name="Lerouge P."/>
            <person name="Lohr M."/>
            <person name="Lopez P.J."/>
            <person name="Martens C."/>
            <person name="Maumus F."/>
            <person name="Michel G."/>
            <person name="Miranda-Saavedra D."/>
            <person name="Morales J."/>
            <person name="Moreau H."/>
            <person name="Motomura T."/>
            <person name="Nagasato C."/>
            <person name="Napoli C.A."/>
            <person name="Nelson D.R."/>
            <person name="Nyvall-Collen P."/>
            <person name="Peters A.F."/>
            <person name="Pommier C."/>
            <person name="Potin P."/>
            <person name="Poulain J."/>
            <person name="Quesneville H."/>
            <person name="Read B."/>
            <person name="Rensing S.A."/>
            <person name="Ritter A."/>
            <person name="Rousvoal S."/>
            <person name="Samanta M."/>
            <person name="Samson G."/>
            <person name="Schroeder D.C."/>
            <person name="Segurens B."/>
            <person name="Strittmatter M."/>
            <person name="Tonon T."/>
            <person name="Tregear J.W."/>
            <person name="Valentin K."/>
            <person name="von Dassow P."/>
            <person name="Yamagishi T."/>
            <person name="Van de Peer Y."/>
            <person name="Wincker P."/>
        </authorList>
    </citation>
    <scope>NUCLEOTIDE SEQUENCE [LARGE SCALE GENOMIC DNA]</scope>
    <source>
        <strain evidence="3">Ec32 / CCAP1310/4</strain>
    </source>
</reference>
<sequence>MSRVGADESVIHIKPCSSNQEVEETKSAHESGVAGTGPDGGGGSATGNADQVHQIAYLMQLAQCLEVGLPYDVRQRRVCSAAARLGKPGLLEFAKANRCGWTPATCAEAARGGHLRILKRLRGQGCGWDANTCRQAATGGHLQVLKWARSNWIW</sequence>
<evidence type="ECO:0000313" key="2">
    <source>
        <dbReference type="EMBL" id="CBJ26868.1"/>
    </source>
</evidence>
<protein>
    <submittedName>
        <fullName evidence="2">Uncharacterized protein</fullName>
    </submittedName>
</protein>
<gene>
    <name evidence="2" type="ORF">Esi_0048_0089</name>
</gene>
<organism evidence="2 3">
    <name type="scientific">Ectocarpus siliculosus</name>
    <name type="common">Brown alga</name>
    <name type="synonym">Conferva siliculosa</name>
    <dbReference type="NCBI Taxonomy" id="2880"/>
    <lineage>
        <taxon>Eukaryota</taxon>
        <taxon>Sar</taxon>
        <taxon>Stramenopiles</taxon>
        <taxon>Ochrophyta</taxon>
        <taxon>PX clade</taxon>
        <taxon>Phaeophyceae</taxon>
        <taxon>Ectocarpales</taxon>
        <taxon>Ectocarpaceae</taxon>
        <taxon>Ectocarpus</taxon>
    </lineage>
</organism>
<name>D7G2P3_ECTSI</name>
<feature type="region of interest" description="Disordered" evidence="1">
    <location>
        <begin position="15"/>
        <end position="46"/>
    </location>
</feature>
<dbReference type="EMBL" id="FN648685">
    <property type="protein sequence ID" value="CBJ26868.1"/>
    <property type="molecule type" value="Genomic_DNA"/>
</dbReference>
<evidence type="ECO:0000256" key="1">
    <source>
        <dbReference type="SAM" id="MobiDB-lite"/>
    </source>
</evidence>